<dbReference type="Proteomes" id="UP001174934">
    <property type="component" value="Unassembled WGS sequence"/>
</dbReference>
<dbReference type="AlphaFoldDB" id="A0AA39U0S5"/>
<name>A0AA39U0S5_9PEZI</name>
<evidence type="ECO:0000313" key="2">
    <source>
        <dbReference type="Proteomes" id="UP001174934"/>
    </source>
</evidence>
<comment type="caution">
    <text evidence="1">The sequence shown here is derived from an EMBL/GenBank/DDBJ whole genome shotgun (WGS) entry which is preliminary data.</text>
</comment>
<protein>
    <submittedName>
        <fullName evidence="1">Uncharacterized protein</fullName>
    </submittedName>
</protein>
<dbReference type="EMBL" id="JAULSR010000011">
    <property type="protein sequence ID" value="KAK0609993.1"/>
    <property type="molecule type" value="Genomic_DNA"/>
</dbReference>
<gene>
    <name evidence="1" type="ORF">B0T17DRAFT_124489</name>
</gene>
<keyword evidence="2" id="KW-1185">Reference proteome</keyword>
<reference evidence="1" key="1">
    <citation type="submission" date="2023-06" db="EMBL/GenBank/DDBJ databases">
        <title>Genome-scale phylogeny and comparative genomics of the fungal order Sordariales.</title>
        <authorList>
            <consortium name="Lawrence Berkeley National Laboratory"/>
            <person name="Hensen N."/>
            <person name="Bonometti L."/>
            <person name="Westerberg I."/>
            <person name="Brannstrom I.O."/>
            <person name="Guillou S."/>
            <person name="Cros-Aarteil S."/>
            <person name="Calhoun S."/>
            <person name="Haridas S."/>
            <person name="Kuo A."/>
            <person name="Mondo S."/>
            <person name="Pangilinan J."/>
            <person name="Riley R."/>
            <person name="LaButti K."/>
            <person name="Andreopoulos B."/>
            <person name="Lipzen A."/>
            <person name="Chen C."/>
            <person name="Yanf M."/>
            <person name="Daum C."/>
            <person name="Ng V."/>
            <person name="Clum A."/>
            <person name="Steindorff A."/>
            <person name="Ohm R."/>
            <person name="Martin F."/>
            <person name="Silar P."/>
            <person name="Natvig D."/>
            <person name="Lalanne C."/>
            <person name="Gautier V."/>
            <person name="Ament-velasquez S.L."/>
            <person name="Kruys A."/>
            <person name="Hutchinson M.I."/>
            <person name="Powell A.J."/>
            <person name="Barry K."/>
            <person name="Miller A.N."/>
            <person name="Grigoriev I.V."/>
            <person name="Debuchy R."/>
            <person name="Gladieux P."/>
            <person name="Thoren M.H."/>
            <person name="Johannesson H."/>
        </authorList>
    </citation>
    <scope>NUCLEOTIDE SEQUENCE</scope>
    <source>
        <strain evidence="1">SMH3391-2</strain>
    </source>
</reference>
<sequence>MALPLLPLLGGHPVRDFWIWISNNLGLSSITGSQLLTAILGSIITYLAGRSFYNLYFHPLSKYPGPKIAAITDLWWVFARYDTPF</sequence>
<proteinExistence type="predicted"/>
<accession>A0AA39U0S5</accession>
<organism evidence="1 2">
    <name type="scientific">Bombardia bombarda</name>
    <dbReference type="NCBI Taxonomy" id="252184"/>
    <lineage>
        <taxon>Eukaryota</taxon>
        <taxon>Fungi</taxon>
        <taxon>Dikarya</taxon>
        <taxon>Ascomycota</taxon>
        <taxon>Pezizomycotina</taxon>
        <taxon>Sordariomycetes</taxon>
        <taxon>Sordariomycetidae</taxon>
        <taxon>Sordariales</taxon>
        <taxon>Lasiosphaeriaceae</taxon>
        <taxon>Bombardia</taxon>
    </lineage>
</organism>
<evidence type="ECO:0000313" key="1">
    <source>
        <dbReference type="EMBL" id="KAK0609993.1"/>
    </source>
</evidence>